<evidence type="ECO:0000256" key="2">
    <source>
        <dbReference type="RuleBase" id="RU362080"/>
    </source>
</evidence>
<comment type="function">
    <text evidence="2">Antitoxin component of a type II toxin-antitoxin (TA) system.</text>
</comment>
<reference evidence="3" key="1">
    <citation type="submission" date="2020-10" db="EMBL/GenBank/DDBJ databases">
        <authorList>
            <person name="Abbas A."/>
            <person name="Razzaq R."/>
            <person name="Waqas M."/>
            <person name="Abbas N."/>
            <person name="Nielsen T.K."/>
            <person name="Hansen L.H."/>
            <person name="Hussain S."/>
            <person name="Shahid M."/>
        </authorList>
    </citation>
    <scope>NUCLEOTIDE SEQUENCE</scope>
    <source>
        <strain evidence="3">S14</strain>
    </source>
</reference>
<organism evidence="3 4">
    <name type="scientific">Chelatococcus sambhunathii</name>
    <dbReference type="NCBI Taxonomy" id="363953"/>
    <lineage>
        <taxon>Bacteria</taxon>
        <taxon>Pseudomonadati</taxon>
        <taxon>Pseudomonadota</taxon>
        <taxon>Alphaproteobacteria</taxon>
        <taxon>Hyphomicrobiales</taxon>
        <taxon>Chelatococcaceae</taxon>
        <taxon>Chelatococcus</taxon>
    </lineage>
</organism>
<dbReference type="Proteomes" id="UP001181622">
    <property type="component" value="Unassembled WGS sequence"/>
</dbReference>
<dbReference type="InterPro" id="IPR036165">
    <property type="entry name" value="YefM-like_sf"/>
</dbReference>
<dbReference type="RefSeq" id="WP_309393301.1">
    <property type="nucleotide sequence ID" value="NZ_JADBEO010000036.1"/>
</dbReference>
<dbReference type="PANTHER" id="PTHR35377:SF4">
    <property type="entry name" value="PREVENT-HOST-DEATH FAMILY PROTEIN"/>
    <property type="match status" value="1"/>
</dbReference>
<dbReference type="NCBIfam" id="TIGR01552">
    <property type="entry name" value="phd_fam"/>
    <property type="match status" value="1"/>
</dbReference>
<dbReference type="SUPFAM" id="SSF143120">
    <property type="entry name" value="YefM-like"/>
    <property type="match status" value="1"/>
</dbReference>
<dbReference type="Pfam" id="PF02604">
    <property type="entry name" value="PhdYeFM_antitox"/>
    <property type="match status" value="1"/>
</dbReference>
<keyword evidence="4" id="KW-1185">Reference proteome</keyword>
<dbReference type="PANTHER" id="PTHR35377">
    <property type="entry name" value="ANTITOXIN VAPB49-RELATED-RELATED"/>
    <property type="match status" value="1"/>
</dbReference>
<accession>A0ABU1DIX3</accession>
<dbReference type="Gene3D" id="3.40.1620.10">
    <property type="entry name" value="YefM-like domain"/>
    <property type="match status" value="1"/>
</dbReference>
<comment type="similarity">
    <text evidence="1 2">Belongs to the phD/YefM antitoxin family.</text>
</comment>
<evidence type="ECO:0000313" key="3">
    <source>
        <dbReference type="EMBL" id="MDR4307960.1"/>
    </source>
</evidence>
<comment type="caution">
    <text evidence="3">The sequence shown here is derived from an EMBL/GenBank/DDBJ whole genome shotgun (WGS) entry which is preliminary data.</text>
</comment>
<evidence type="ECO:0000256" key="1">
    <source>
        <dbReference type="ARBA" id="ARBA00009981"/>
    </source>
</evidence>
<name>A0ABU1DIX3_9HYPH</name>
<dbReference type="InterPro" id="IPR006442">
    <property type="entry name" value="Antitoxin_Phd/YefM"/>
</dbReference>
<gene>
    <name evidence="3" type="ORF">IHQ68_15165</name>
</gene>
<sequence>MSVTNIHQAKTNLSKLIEAAERGEEVIIARNGKPVAAIVPIAPPNLGEQDTPGKRIEGIWAGEVGVSDPDWWKNDDEFIDLFYDVSKFEKNPDAA</sequence>
<protein>
    <recommendedName>
        <fullName evidence="2">Antitoxin</fullName>
    </recommendedName>
</protein>
<evidence type="ECO:0000313" key="4">
    <source>
        <dbReference type="Proteomes" id="UP001181622"/>
    </source>
</evidence>
<dbReference type="EMBL" id="JADBEO010000036">
    <property type="protein sequence ID" value="MDR4307960.1"/>
    <property type="molecule type" value="Genomic_DNA"/>
</dbReference>
<proteinExistence type="inferred from homology"/>
<dbReference type="InterPro" id="IPR051416">
    <property type="entry name" value="phD-YefM_TA_antitoxins"/>
</dbReference>